<evidence type="ECO:0000256" key="3">
    <source>
        <dbReference type="RuleBase" id="RU004046"/>
    </source>
</evidence>
<sequence>MSDPVLAVVADIGGTNTRVALARGRAVQADTIRRYRNADHPGIEPILQSYLKELGAQPRAVCVDMAGPVKDGVGKLTNLDWHIAAPSLAQATGAATVAVLNDLQAQGFAVGHVARENLRTILPADHAGPEAARLVVNVGTGLNAVAVYRSRGLTIVPPAEAGHISIPVQTDEELRLLHWLAEGHGTPGLEEVLSGRGLEHIHRFLALQDGKDLTLPADAIFAAFEAGEPRATRAARLFVRFMGRYAGNLALITLPFGGVFLVGGVVRHFAPHLQKLGFAEAFRDKGRFGPFMDQFPVWMVDDDYAALTGCAVHLSEILEG</sequence>
<evidence type="ECO:0000313" key="6">
    <source>
        <dbReference type="Proteomes" id="UP000681356"/>
    </source>
</evidence>
<keyword evidence="6" id="KW-1185">Reference proteome</keyword>
<keyword evidence="4" id="KW-0472">Membrane</keyword>
<evidence type="ECO:0000313" key="5">
    <source>
        <dbReference type="EMBL" id="MBS0124392.1"/>
    </source>
</evidence>
<dbReference type="AlphaFoldDB" id="A0A8J7WCU4"/>
<dbReference type="InterPro" id="IPR003836">
    <property type="entry name" value="Glucokinase"/>
</dbReference>
<keyword evidence="1" id="KW-0808">Transferase</keyword>
<dbReference type="InterPro" id="IPR043129">
    <property type="entry name" value="ATPase_NBD"/>
</dbReference>
<dbReference type="GO" id="GO:0005524">
    <property type="term" value="F:ATP binding"/>
    <property type="evidence" value="ECO:0007669"/>
    <property type="project" value="InterPro"/>
</dbReference>
<proteinExistence type="inferred from homology"/>
<organism evidence="5 6">
    <name type="scientific">Thetidibacter halocola</name>
    <dbReference type="NCBI Taxonomy" id="2827239"/>
    <lineage>
        <taxon>Bacteria</taxon>
        <taxon>Pseudomonadati</taxon>
        <taxon>Pseudomonadota</taxon>
        <taxon>Alphaproteobacteria</taxon>
        <taxon>Rhodobacterales</taxon>
        <taxon>Roseobacteraceae</taxon>
        <taxon>Thetidibacter</taxon>
    </lineage>
</organism>
<dbReference type="PANTHER" id="PTHR47690">
    <property type="entry name" value="GLUCOKINASE"/>
    <property type="match status" value="1"/>
</dbReference>
<feature type="transmembrane region" description="Helical" evidence="4">
    <location>
        <begin position="245"/>
        <end position="266"/>
    </location>
</feature>
<dbReference type="GO" id="GO:0006096">
    <property type="term" value="P:glycolytic process"/>
    <property type="evidence" value="ECO:0007669"/>
    <property type="project" value="InterPro"/>
</dbReference>
<reference evidence="5" key="1">
    <citation type="submission" date="2021-04" db="EMBL/GenBank/DDBJ databases">
        <authorList>
            <person name="Yoon J."/>
        </authorList>
    </citation>
    <scope>NUCLEOTIDE SEQUENCE</scope>
    <source>
        <strain evidence="5">KMU-90</strain>
    </source>
</reference>
<accession>A0A8J7WCU4</accession>
<dbReference type="Pfam" id="PF02685">
    <property type="entry name" value="Glucokinase"/>
    <property type="match status" value="1"/>
</dbReference>
<dbReference type="CDD" id="cd24008">
    <property type="entry name" value="ASKHA_NBD_GLK"/>
    <property type="match status" value="1"/>
</dbReference>
<dbReference type="SUPFAM" id="SSF53067">
    <property type="entry name" value="Actin-like ATPase domain"/>
    <property type="match status" value="1"/>
</dbReference>
<name>A0A8J7WCU4_9RHOB</name>
<comment type="caution">
    <text evidence="5">The sequence shown here is derived from an EMBL/GenBank/DDBJ whole genome shotgun (WGS) entry which is preliminary data.</text>
</comment>
<keyword evidence="4" id="KW-0812">Transmembrane</keyword>
<dbReference type="GO" id="GO:0005536">
    <property type="term" value="F:D-glucose binding"/>
    <property type="evidence" value="ECO:0007669"/>
    <property type="project" value="InterPro"/>
</dbReference>
<dbReference type="PANTHER" id="PTHR47690:SF1">
    <property type="entry name" value="GLUCOKINASE"/>
    <property type="match status" value="1"/>
</dbReference>
<evidence type="ECO:0000256" key="1">
    <source>
        <dbReference type="ARBA" id="ARBA00022679"/>
    </source>
</evidence>
<keyword evidence="2" id="KW-0418">Kinase</keyword>
<dbReference type="InterPro" id="IPR050201">
    <property type="entry name" value="Bacterial_glucokinase"/>
</dbReference>
<dbReference type="GO" id="GO:0004340">
    <property type="term" value="F:glucokinase activity"/>
    <property type="evidence" value="ECO:0007669"/>
    <property type="project" value="InterPro"/>
</dbReference>
<dbReference type="Gene3D" id="3.30.420.40">
    <property type="match status" value="1"/>
</dbReference>
<dbReference type="RefSeq" id="WP_212536338.1">
    <property type="nucleotide sequence ID" value="NZ_JAGTUU010000003.1"/>
</dbReference>
<gene>
    <name evidence="5" type="ORF">KB874_09610</name>
</gene>
<evidence type="ECO:0000256" key="4">
    <source>
        <dbReference type="SAM" id="Phobius"/>
    </source>
</evidence>
<evidence type="ECO:0000256" key="2">
    <source>
        <dbReference type="ARBA" id="ARBA00022777"/>
    </source>
</evidence>
<dbReference type="EMBL" id="JAGTUU010000003">
    <property type="protein sequence ID" value="MBS0124392.1"/>
    <property type="molecule type" value="Genomic_DNA"/>
</dbReference>
<dbReference type="Proteomes" id="UP000681356">
    <property type="component" value="Unassembled WGS sequence"/>
</dbReference>
<dbReference type="Gene3D" id="3.40.367.20">
    <property type="match status" value="1"/>
</dbReference>
<keyword evidence="4" id="KW-1133">Transmembrane helix</keyword>
<comment type="similarity">
    <text evidence="3">Belongs to the bacterial glucokinase family.</text>
</comment>
<protein>
    <submittedName>
        <fullName evidence="5">Glucokinase</fullName>
    </submittedName>
</protein>
<dbReference type="GO" id="GO:0005829">
    <property type="term" value="C:cytosol"/>
    <property type="evidence" value="ECO:0007669"/>
    <property type="project" value="TreeGrafter"/>
</dbReference>